<dbReference type="PANTHER" id="PTHR12176">
    <property type="entry name" value="SAM-DEPENDENT METHYLTRANSFERASE SUPERFAMILY PROTEIN"/>
    <property type="match status" value="1"/>
</dbReference>
<comment type="similarity">
    <text evidence="1">Belongs to the methyltransferase superfamily.</text>
</comment>
<keyword evidence="6" id="KW-1185">Reference proteome</keyword>
<dbReference type="FunFam" id="3.40.50.150:FF:000217">
    <property type="entry name" value="Methyltransferase protein 13"/>
    <property type="match status" value="1"/>
</dbReference>
<dbReference type="RefSeq" id="XP_068346426.1">
    <property type="nucleotide sequence ID" value="XM_068496304.1"/>
</dbReference>
<dbReference type="VEuPathDB" id="TrichDB:TRFO_11904"/>
<name>A0A1J4J3H4_9EUKA</name>
<dbReference type="SUPFAM" id="SSF53335">
    <property type="entry name" value="S-adenosyl-L-methionine-dependent methyltransferases"/>
    <property type="match status" value="1"/>
</dbReference>
<evidence type="ECO:0000256" key="2">
    <source>
        <dbReference type="ARBA" id="ARBA00022603"/>
    </source>
</evidence>
<comment type="caution">
    <text evidence="5">The sequence shown here is derived from an EMBL/GenBank/DDBJ whole genome shotgun (WGS) entry which is preliminary data.</text>
</comment>
<evidence type="ECO:0000256" key="1">
    <source>
        <dbReference type="ARBA" id="ARBA00008361"/>
    </source>
</evidence>
<dbReference type="GO" id="GO:0008168">
    <property type="term" value="F:methyltransferase activity"/>
    <property type="evidence" value="ECO:0007669"/>
    <property type="project" value="UniProtKB-KW"/>
</dbReference>
<dbReference type="Pfam" id="PF13847">
    <property type="entry name" value="Methyltransf_31"/>
    <property type="match status" value="1"/>
</dbReference>
<dbReference type="InterPro" id="IPR029063">
    <property type="entry name" value="SAM-dependent_MTases_sf"/>
</dbReference>
<dbReference type="PANTHER" id="PTHR12176:SF79">
    <property type="entry name" value="METHYLTRANSFERASE TYPE 11 DOMAIN-CONTAINING PROTEIN"/>
    <property type="match status" value="1"/>
</dbReference>
<gene>
    <name evidence="5" type="ORF">TRFO_11904</name>
</gene>
<dbReference type="InterPro" id="IPR025714">
    <property type="entry name" value="Methyltranfer_dom"/>
</dbReference>
<dbReference type="OrthoDB" id="411785at2759"/>
<feature type="domain" description="Methyltransferase" evidence="4">
    <location>
        <begin position="55"/>
        <end position="179"/>
    </location>
</feature>
<evidence type="ECO:0000313" key="5">
    <source>
        <dbReference type="EMBL" id="OHS93289.1"/>
    </source>
</evidence>
<sequence length="205" mass="24046">MENLDIFQEEESDDGIVFGKPEYWEGLYQNESIQADWYFDWDDFRSMVINYCKASDHVLTLGCGNSKLSEDMLKDGFEKIVNIDISPTVIQKMKEIYKNEHKLEWFEMDCAKLDFPDNSFDIIIDKGTYDSLLCGANKDSIIGRSCSEVFRVLKPKGYFFVISFSDPSLILPAMREFHHKWDLLPPKFIPRDSDPKVYLYTFEKH</sequence>
<reference evidence="5" key="1">
    <citation type="submission" date="2016-10" db="EMBL/GenBank/DDBJ databases">
        <authorList>
            <person name="Benchimol M."/>
            <person name="Almeida L.G."/>
            <person name="Vasconcelos A.T."/>
            <person name="Perreira-Neves A."/>
            <person name="Rosa I.A."/>
            <person name="Tasca T."/>
            <person name="Bogo M.R."/>
            <person name="de Souza W."/>
        </authorList>
    </citation>
    <scope>NUCLEOTIDE SEQUENCE [LARGE SCALE GENOMIC DNA]</scope>
    <source>
        <strain evidence="5">K</strain>
    </source>
</reference>
<proteinExistence type="inferred from homology"/>
<evidence type="ECO:0000313" key="6">
    <source>
        <dbReference type="Proteomes" id="UP000179807"/>
    </source>
</evidence>
<dbReference type="Gene3D" id="3.40.50.150">
    <property type="entry name" value="Vaccinia Virus protein VP39"/>
    <property type="match status" value="1"/>
</dbReference>
<dbReference type="AlphaFoldDB" id="A0A1J4J3H4"/>
<keyword evidence="3" id="KW-0808">Transferase</keyword>
<organism evidence="5 6">
    <name type="scientific">Tritrichomonas foetus</name>
    <dbReference type="NCBI Taxonomy" id="1144522"/>
    <lineage>
        <taxon>Eukaryota</taxon>
        <taxon>Metamonada</taxon>
        <taxon>Parabasalia</taxon>
        <taxon>Tritrichomonadida</taxon>
        <taxon>Tritrichomonadidae</taxon>
        <taxon>Tritrichomonas</taxon>
    </lineage>
</organism>
<keyword evidence="2" id="KW-0489">Methyltransferase</keyword>
<evidence type="ECO:0000259" key="4">
    <source>
        <dbReference type="Pfam" id="PF13847"/>
    </source>
</evidence>
<dbReference type="GO" id="GO:0032259">
    <property type="term" value="P:methylation"/>
    <property type="evidence" value="ECO:0007669"/>
    <property type="project" value="UniProtKB-KW"/>
</dbReference>
<accession>A0A1J4J3H4</accession>
<dbReference type="Proteomes" id="UP000179807">
    <property type="component" value="Unassembled WGS sequence"/>
</dbReference>
<protein>
    <submittedName>
        <fullName evidence="5">Phosphoethanolamine N-methyltransferase-related protein</fullName>
    </submittedName>
</protein>
<evidence type="ECO:0000256" key="3">
    <source>
        <dbReference type="ARBA" id="ARBA00022679"/>
    </source>
</evidence>
<dbReference type="InterPro" id="IPR051419">
    <property type="entry name" value="Lys/N-term_MeTrsfase_sf"/>
</dbReference>
<dbReference type="EMBL" id="MLAK01001415">
    <property type="protein sequence ID" value="OHS93289.1"/>
    <property type="molecule type" value="Genomic_DNA"/>
</dbReference>
<dbReference type="CDD" id="cd02440">
    <property type="entry name" value="AdoMet_MTases"/>
    <property type="match status" value="1"/>
</dbReference>
<dbReference type="GeneID" id="94831008"/>